<comment type="caution">
    <text evidence="15">The sequence shown here is derived from an EMBL/GenBank/DDBJ whole genome shotgun (WGS) entry which is preliminary data.</text>
</comment>
<protein>
    <recommendedName>
        <fullName evidence="4 14">Undecaprenyl-diphosphatase</fullName>
        <ecNumber evidence="3 14">3.6.1.27</ecNumber>
    </recommendedName>
    <alternativeName>
        <fullName evidence="12 14">Bacitracin resistance protein</fullName>
    </alternativeName>
    <alternativeName>
        <fullName evidence="11 14">Undecaprenyl pyrophosphate phosphatase</fullName>
    </alternativeName>
</protein>
<evidence type="ECO:0000256" key="13">
    <source>
        <dbReference type="ARBA" id="ARBA00047594"/>
    </source>
</evidence>
<evidence type="ECO:0000256" key="3">
    <source>
        <dbReference type="ARBA" id="ARBA00012374"/>
    </source>
</evidence>
<reference evidence="15 16" key="1">
    <citation type="submission" date="2018-08" db="EMBL/GenBank/DDBJ databases">
        <title>Draft genome of candidate division NPL-UPA2 bacterium Unc8 that adapted to ultra-basic serpentinizing groundwater.</title>
        <authorList>
            <person name="Ishii S."/>
            <person name="Suzuki S."/>
            <person name="Nealson K.H."/>
        </authorList>
    </citation>
    <scope>NUCLEOTIDE SEQUENCE [LARGE SCALE GENOMIC DNA]</scope>
    <source>
        <strain evidence="15">Unc8</strain>
    </source>
</reference>
<feature type="transmembrane region" description="Helical" evidence="14">
    <location>
        <begin position="248"/>
        <end position="265"/>
    </location>
</feature>
<evidence type="ECO:0000256" key="14">
    <source>
        <dbReference type="HAMAP-Rule" id="MF_01006"/>
    </source>
</evidence>
<feature type="transmembrane region" description="Helical" evidence="14">
    <location>
        <begin position="80"/>
        <end position="99"/>
    </location>
</feature>
<dbReference type="GO" id="GO:0009252">
    <property type="term" value="P:peptidoglycan biosynthetic process"/>
    <property type="evidence" value="ECO:0007669"/>
    <property type="project" value="UniProtKB-KW"/>
</dbReference>
<evidence type="ECO:0000256" key="12">
    <source>
        <dbReference type="ARBA" id="ARBA00032932"/>
    </source>
</evidence>
<dbReference type="Proteomes" id="UP000266287">
    <property type="component" value="Unassembled WGS sequence"/>
</dbReference>
<gene>
    <name evidence="14" type="primary">uppP</name>
    <name evidence="15" type="ORF">B9J77_00115</name>
</gene>
<evidence type="ECO:0000256" key="1">
    <source>
        <dbReference type="ARBA" id="ARBA00004651"/>
    </source>
</evidence>
<keyword evidence="14" id="KW-0133">Cell shape</keyword>
<keyword evidence="14" id="KW-0961">Cell wall biogenesis/degradation</keyword>
<keyword evidence="8 14" id="KW-1133">Transmembrane helix</keyword>
<sequence>MTIDHRPMTIIQSILFGLLQGLTEFLPISSSGHLTALYHFFGVEEHRLLFTICLHIGTLVAVFIFFWGDILSLFSTQKKLGILIIIGSVPTAIMAFFLSALAERLFAEVKVVGVMLMITGVWLAIGSTMSSRRNLASSAKSTSLKVWQALLIGISQGAALIPGISRSGATISTALLCGTERGLSIRYSFLLSIPAILGAFLYQLKEINQAAIYPEFTFFTLLIGAIAAMLTGLVSLRVLSKIIIKGKLHYFTPYCLAAGLFLFLAG</sequence>
<dbReference type="GO" id="GO:0071555">
    <property type="term" value="P:cell wall organization"/>
    <property type="evidence" value="ECO:0007669"/>
    <property type="project" value="UniProtKB-KW"/>
</dbReference>
<proteinExistence type="inferred from homology"/>
<evidence type="ECO:0000256" key="8">
    <source>
        <dbReference type="ARBA" id="ARBA00022989"/>
    </source>
</evidence>
<evidence type="ECO:0000256" key="4">
    <source>
        <dbReference type="ARBA" id="ARBA00021581"/>
    </source>
</evidence>
<dbReference type="AlphaFoldDB" id="A0A399FZT9"/>
<name>A0A399FZT9_UNCN2</name>
<dbReference type="InterPro" id="IPR003824">
    <property type="entry name" value="UppP"/>
</dbReference>
<dbReference type="GO" id="GO:0005886">
    <property type="term" value="C:plasma membrane"/>
    <property type="evidence" value="ECO:0007669"/>
    <property type="project" value="UniProtKB-SubCell"/>
</dbReference>
<feature type="transmembrane region" description="Helical" evidence="14">
    <location>
        <begin position="216"/>
        <end position="236"/>
    </location>
</feature>
<comment type="function">
    <text evidence="14">Catalyzes the dephosphorylation of undecaprenyl diphosphate (UPP). Confers resistance to bacitracin.</text>
</comment>
<dbReference type="PANTHER" id="PTHR30622:SF2">
    <property type="entry name" value="UNDECAPRENYL-DIPHOSPHATASE"/>
    <property type="match status" value="1"/>
</dbReference>
<evidence type="ECO:0000256" key="7">
    <source>
        <dbReference type="ARBA" id="ARBA00022801"/>
    </source>
</evidence>
<comment type="catalytic activity">
    <reaction evidence="13 14">
        <text>di-trans,octa-cis-undecaprenyl diphosphate + H2O = di-trans,octa-cis-undecaprenyl phosphate + phosphate + H(+)</text>
        <dbReference type="Rhea" id="RHEA:28094"/>
        <dbReference type="ChEBI" id="CHEBI:15377"/>
        <dbReference type="ChEBI" id="CHEBI:15378"/>
        <dbReference type="ChEBI" id="CHEBI:43474"/>
        <dbReference type="ChEBI" id="CHEBI:58405"/>
        <dbReference type="ChEBI" id="CHEBI:60392"/>
        <dbReference type="EC" id="3.6.1.27"/>
    </reaction>
</comment>
<keyword evidence="14" id="KW-0573">Peptidoglycan synthesis</keyword>
<dbReference type="GO" id="GO:0050380">
    <property type="term" value="F:undecaprenyl-diphosphatase activity"/>
    <property type="evidence" value="ECO:0007669"/>
    <property type="project" value="UniProtKB-UniRule"/>
</dbReference>
<feature type="transmembrane region" description="Helical" evidence="14">
    <location>
        <begin position="185"/>
        <end position="204"/>
    </location>
</feature>
<feature type="transmembrane region" description="Helical" evidence="14">
    <location>
        <begin position="48"/>
        <end position="68"/>
    </location>
</feature>
<evidence type="ECO:0000256" key="10">
    <source>
        <dbReference type="ARBA" id="ARBA00023251"/>
    </source>
</evidence>
<comment type="similarity">
    <text evidence="2 14">Belongs to the UppP family.</text>
</comment>
<dbReference type="PANTHER" id="PTHR30622">
    <property type="entry name" value="UNDECAPRENYL-DIPHOSPHATASE"/>
    <property type="match status" value="1"/>
</dbReference>
<keyword evidence="9 14" id="KW-0472">Membrane</keyword>
<comment type="miscellaneous">
    <text evidence="14">Bacitracin is thought to be involved in the inhibition of peptidoglycan synthesis by sequestering undecaprenyl diphosphate, thereby reducing the pool of lipid carrier available.</text>
</comment>
<keyword evidence="6 14" id="KW-0812">Transmembrane</keyword>
<evidence type="ECO:0000256" key="5">
    <source>
        <dbReference type="ARBA" id="ARBA00022475"/>
    </source>
</evidence>
<evidence type="ECO:0000313" key="15">
    <source>
        <dbReference type="EMBL" id="RII00986.1"/>
    </source>
</evidence>
<evidence type="ECO:0000256" key="9">
    <source>
        <dbReference type="ARBA" id="ARBA00023136"/>
    </source>
</evidence>
<evidence type="ECO:0000256" key="11">
    <source>
        <dbReference type="ARBA" id="ARBA00032707"/>
    </source>
</evidence>
<keyword evidence="7 14" id="KW-0378">Hydrolase</keyword>
<evidence type="ECO:0000313" key="16">
    <source>
        <dbReference type="Proteomes" id="UP000266287"/>
    </source>
</evidence>
<keyword evidence="5 14" id="KW-1003">Cell membrane</keyword>
<dbReference type="HAMAP" id="MF_01006">
    <property type="entry name" value="Undec_diphosphatase"/>
    <property type="match status" value="1"/>
</dbReference>
<dbReference type="GO" id="GO:0046677">
    <property type="term" value="P:response to antibiotic"/>
    <property type="evidence" value="ECO:0007669"/>
    <property type="project" value="UniProtKB-UniRule"/>
</dbReference>
<dbReference type="EMBL" id="NDHY01000001">
    <property type="protein sequence ID" value="RII00986.1"/>
    <property type="molecule type" value="Genomic_DNA"/>
</dbReference>
<dbReference type="GO" id="GO:0008360">
    <property type="term" value="P:regulation of cell shape"/>
    <property type="evidence" value="ECO:0007669"/>
    <property type="project" value="UniProtKB-KW"/>
</dbReference>
<evidence type="ECO:0000256" key="6">
    <source>
        <dbReference type="ARBA" id="ARBA00022692"/>
    </source>
</evidence>
<dbReference type="Pfam" id="PF02673">
    <property type="entry name" value="BacA"/>
    <property type="match status" value="1"/>
</dbReference>
<dbReference type="EC" id="3.6.1.27" evidence="3 14"/>
<accession>A0A399FZT9</accession>
<feature type="transmembrane region" description="Helical" evidence="14">
    <location>
        <begin position="105"/>
        <end position="125"/>
    </location>
</feature>
<organism evidence="15 16">
    <name type="scientific">candidate division NPL-UPA2 bacterium Unc8</name>
    <dbReference type="NCBI Taxonomy" id="1980939"/>
    <lineage>
        <taxon>Bacteria</taxon>
    </lineage>
</organism>
<comment type="subcellular location">
    <subcellularLocation>
        <location evidence="1 14">Cell membrane</location>
        <topology evidence="1 14">Multi-pass membrane protein</topology>
    </subcellularLocation>
</comment>
<keyword evidence="10 14" id="KW-0046">Antibiotic resistance</keyword>
<evidence type="ECO:0000256" key="2">
    <source>
        <dbReference type="ARBA" id="ARBA00010621"/>
    </source>
</evidence>
<feature type="transmembrane region" description="Helical" evidence="14">
    <location>
        <begin position="146"/>
        <end position="165"/>
    </location>
</feature>